<sequence length="118" mass="13691">MADNLFDAIGALSVENDEPIVLLDSPQFRVFDENATSILGHLLNPECQIMAKMIDAMPRVWRMVDRVCGISLSREKFQFIFRGKRPLLTVLVDRPWPYDHWTMVMERWIPSPPSDEDT</sequence>
<dbReference type="AlphaFoldDB" id="A0ABD1BRH7"/>
<feature type="domain" description="DUF4283" evidence="1">
    <location>
        <begin position="34"/>
        <end position="110"/>
    </location>
</feature>
<dbReference type="Pfam" id="PF14111">
    <property type="entry name" value="DUF4283"/>
    <property type="match status" value="1"/>
</dbReference>
<reference evidence="2 3" key="1">
    <citation type="submission" date="2024-04" db="EMBL/GenBank/DDBJ databases">
        <title>Genome assembly C_amara_ONT_v2.</title>
        <authorList>
            <person name="Yant L."/>
            <person name="Moore C."/>
            <person name="Slenker M."/>
        </authorList>
    </citation>
    <scope>NUCLEOTIDE SEQUENCE [LARGE SCALE GENOMIC DNA]</scope>
    <source>
        <tissue evidence="2">Leaf</tissue>
    </source>
</reference>
<dbReference type="Proteomes" id="UP001558713">
    <property type="component" value="Unassembled WGS sequence"/>
</dbReference>
<proteinExistence type="predicted"/>
<evidence type="ECO:0000313" key="3">
    <source>
        <dbReference type="Proteomes" id="UP001558713"/>
    </source>
</evidence>
<accession>A0ABD1BRH7</accession>
<name>A0ABD1BRH7_CARAN</name>
<organism evidence="2 3">
    <name type="scientific">Cardamine amara subsp. amara</name>
    <dbReference type="NCBI Taxonomy" id="228776"/>
    <lineage>
        <taxon>Eukaryota</taxon>
        <taxon>Viridiplantae</taxon>
        <taxon>Streptophyta</taxon>
        <taxon>Embryophyta</taxon>
        <taxon>Tracheophyta</taxon>
        <taxon>Spermatophyta</taxon>
        <taxon>Magnoliopsida</taxon>
        <taxon>eudicotyledons</taxon>
        <taxon>Gunneridae</taxon>
        <taxon>Pentapetalae</taxon>
        <taxon>rosids</taxon>
        <taxon>malvids</taxon>
        <taxon>Brassicales</taxon>
        <taxon>Brassicaceae</taxon>
        <taxon>Cardamineae</taxon>
        <taxon>Cardamine</taxon>
    </lineage>
</organism>
<dbReference type="InterPro" id="IPR025558">
    <property type="entry name" value="DUF4283"/>
</dbReference>
<dbReference type="EMBL" id="JBANAX010000170">
    <property type="protein sequence ID" value="KAL1219788.1"/>
    <property type="molecule type" value="Genomic_DNA"/>
</dbReference>
<keyword evidence="3" id="KW-1185">Reference proteome</keyword>
<gene>
    <name evidence="2" type="ORF">V5N11_019965</name>
</gene>
<evidence type="ECO:0000313" key="2">
    <source>
        <dbReference type="EMBL" id="KAL1219788.1"/>
    </source>
</evidence>
<protein>
    <recommendedName>
        <fullName evidence="1">DUF4283 domain-containing protein</fullName>
    </recommendedName>
</protein>
<comment type="caution">
    <text evidence="2">The sequence shown here is derived from an EMBL/GenBank/DDBJ whole genome shotgun (WGS) entry which is preliminary data.</text>
</comment>
<evidence type="ECO:0000259" key="1">
    <source>
        <dbReference type="Pfam" id="PF14111"/>
    </source>
</evidence>